<sequence>MALSGSSIVIVFIGVAAYAVAGPIQLQAGLNTLQQNEYGGVADLLARYMEDQSMGNYNIDGIGHPLRLGHHKGFDSLSGIFGESKRFIPFRRPSVMNVRPGNFDEIDRSVFDRFSKRNIDEIDTAFDSLFKRNFDEIDRAGWGGFVKRLNNYLADRQRR</sequence>
<evidence type="ECO:0000313" key="3">
    <source>
        <dbReference type="Proteomes" id="UP000078541"/>
    </source>
</evidence>
<evidence type="ECO:0000256" key="1">
    <source>
        <dbReference type="SAM" id="SignalP"/>
    </source>
</evidence>
<dbReference type="STRING" id="34720.A0A195EU58"/>
<dbReference type="OrthoDB" id="6093641at2759"/>
<evidence type="ECO:0008006" key="4">
    <source>
        <dbReference type="Google" id="ProtNLM"/>
    </source>
</evidence>
<protein>
    <recommendedName>
        <fullName evidence="4">Orcokinin peptide</fullName>
    </recommendedName>
</protein>
<keyword evidence="3" id="KW-1185">Reference proteome</keyword>
<organism evidence="2 3">
    <name type="scientific">Trachymyrmex septentrionalis</name>
    <dbReference type="NCBI Taxonomy" id="34720"/>
    <lineage>
        <taxon>Eukaryota</taxon>
        <taxon>Metazoa</taxon>
        <taxon>Ecdysozoa</taxon>
        <taxon>Arthropoda</taxon>
        <taxon>Hexapoda</taxon>
        <taxon>Insecta</taxon>
        <taxon>Pterygota</taxon>
        <taxon>Neoptera</taxon>
        <taxon>Endopterygota</taxon>
        <taxon>Hymenoptera</taxon>
        <taxon>Apocrita</taxon>
        <taxon>Aculeata</taxon>
        <taxon>Formicoidea</taxon>
        <taxon>Formicidae</taxon>
        <taxon>Myrmicinae</taxon>
        <taxon>Trachymyrmex</taxon>
    </lineage>
</organism>
<gene>
    <name evidence="2" type="ORF">ALC56_13830</name>
</gene>
<evidence type="ECO:0000313" key="2">
    <source>
        <dbReference type="EMBL" id="KYN31691.1"/>
    </source>
</evidence>
<name>A0A195EU58_9HYME</name>
<proteinExistence type="predicted"/>
<feature type="chain" id="PRO_5008271017" description="Orcokinin peptide" evidence="1">
    <location>
        <begin position="22"/>
        <end position="159"/>
    </location>
</feature>
<reference evidence="2 3" key="1">
    <citation type="submission" date="2016-03" db="EMBL/GenBank/DDBJ databases">
        <title>Trachymyrmex septentrionalis WGS genome.</title>
        <authorList>
            <person name="Nygaard S."/>
            <person name="Hu H."/>
            <person name="Boomsma J."/>
            <person name="Zhang G."/>
        </authorList>
    </citation>
    <scope>NUCLEOTIDE SEQUENCE [LARGE SCALE GENOMIC DNA]</scope>
    <source>
        <strain evidence="2">Tsep2-gDNA-1</strain>
        <tissue evidence="2">Whole body</tissue>
    </source>
</reference>
<feature type="signal peptide" evidence="1">
    <location>
        <begin position="1"/>
        <end position="21"/>
    </location>
</feature>
<accession>A0A195EU58</accession>
<keyword evidence="1" id="KW-0732">Signal</keyword>
<dbReference type="EMBL" id="KQ981965">
    <property type="protein sequence ID" value="KYN31691.1"/>
    <property type="molecule type" value="Genomic_DNA"/>
</dbReference>
<dbReference type="Proteomes" id="UP000078541">
    <property type="component" value="Unassembled WGS sequence"/>
</dbReference>
<dbReference type="AlphaFoldDB" id="A0A195EU58"/>